<evidence type="ECO:0000259" key="1">
    <source>
        <dbReference type="Pfam" id="PF07638"/>
    </source>
</evidence>
<dbReference type="RefSeq" id="WP_310282055.1">
    <property type="nucleotide sequence ID" value="NZ_JAVDWR010000042.1"/>
</dbReference>
<dbReference type="Pfam" id="PF07638">
    <property type="entry name" value="Sigma70_ECF"/>
    <property type="match status" value="1"/>
</dbReference>
<organism evidence="2 3">
    <name type="scientific">Rheinheimera soli</name>
    <dbReference type="NCBI Taxonomy" id="443616"/>
    <lineage>
        <taxon>Bacteria</taxon>
        <taxon>Pseudomonadati</taxon>
        <taxon>Pseudomonadota</taxon>
        <taxon>Gammaproteobacteria</taxon>
        <taxon>Chromatiales</taxon>
        <taxon>Chromatiaceae</taxon>
        <taxon>Rheinheimera</taxon>
    </lineage>
</organism>
<gene>
    <name evidence="2" type="ORF">J2W69_004148</name>
</gene>
<accession>A0ABU1W5Q3</accession>
<dbReference type="NCBIfam" id="TIGR02937">
    <property type="entry name" value="sigma70-ECF"/>
    <property type="match status" value="1"/>
</dbReference>
<name>A0ABU1W5Q3_9GAMM</name>
<reference evidence="2 3" key="1">
    <citation type="submission" date="2023-07" db="EMBL/GenBank/DDBJ databases">
        <title>Sorghum-associated microbial communities from plants grown in Nebraska, USA.</title>
        <authorList>
            <person name="Schachtman D."/>
        </authorList>
    </citation>
    <scope>NUCLEOTIDE SEQUENCE [LARGE SCALE GENOMIC DNA]</scope>
    <source>
        <strain evidence="2 3">4138</strain>
    </source>
</reference>
<dbReference type="InterPro" id="IPR011517">
    <property type="entry name" value="RNA_pol_sigma70_ECF-like"/>
</dbReference>
<protein>
    <submittedName>
        <fullName evidence="2">RNA polymerase sigma factor (TIGR02999 family)</fullName>
    </submittedName>
</protein>
<keyword evidence="3" id="KW-1185">Reference proteome</keyword>
<dbReference type="InterPro" id="IPR036388">
    <property type="entry name" value="WH-like_DNA-bd_sf"/>
</dbReference>
<dbReference type="EMBL" id="JAVDWR010000042">
    <property type="protein sequence ID" value="MDR7123160.1"/>
    <property type="molecule type" value="Genomic_DNA"/>
</dbReference>
<dbReference type="Proteomes" id="UP001257909">
    <property type="component" value="Unassembled WGS sequence"/>
</dbReference>
<dbReference type="InterPro" id="IPR053812">
    <property type="entry name" value="HTH_Sigma70_ECF-like"/>
</dbReference>
<comment type="caution">
    <text evidence="2">The sequence shown here is derived from an EMBL/GenBank/DDBJ whole genome shotgun (WGS) entry which is preliminary data.</text>
</comment>
<dbReference type="InterPro" id="IPR013324">
    <property type="entry name" value="RNA_pol_sigma_r3/r4-like"/>
</dbReference>
<evidence type="ECO:0000313" key="2">
    <source>
        <dbReference type="EMBL" id="MDR7123160.1"/>
    </source>
</evidence>
<dbReference type="InterPro" id="IPR014284">
    <property type="entry name" value="RNA_pol_sigma-70_dom"/>
</dbReference>
<evidence type="ECO:0000313" key="3">
    <source>
        <dbReference type="Proteomes" id="UP001257909"/>
    </source>
</evidence>
<dbReference type="Gene3D" id="1.10.10.10">
    <property type="entry name" value="Winged helix-like DNA-binding domain superfamily/Winged helix DNA-binding domain"/>
    <property type="match status" value="1"/>
</dbReference>
<sequence length="185" mass="21295">MNIDDVNEFTQLVNAQLDRLSKSQDIVLSKVYKILRKLAARQLSRMKEDSMYSPTVIVNDMFVKLMTEDYQWSNRRHFVGAFTVSIRNMLVDIARKRLSLKGGGLLTPCELDDVHLVSEQDVEMICSVDDLICKIEKFDPEVARIIELKFFIGLTNEEVADVLGCTRQTVHRKWESARAQIKSII</sequence>
<dbReference type="NCBIfam" id="TIGR02999">
    <property type="entry name" value="Sig-70_X6"/>
    <property type="match status" value="1"/>
</dbReference>
<proteinExistence type="predicted"/>
<feature type="domain" description="RNA polymerase sigma-70 ECF-like HTH" evidence="1">
    <location>
        <begin position="8"/>
        <end position="182"/>
    </location>
</feature>
<dbReference type="SUPFAM" id="SSF88659">
    <property type="entry name" value="Sigma3 and sigma4 domains of RNA polymerase sigma factors"/>
    <property type="match status" value="1"/>
</dbReference>